<proteinExistence type="predicted"/>
<sequence>MSDNTNNVDVNKTSIFKNGVQSATNYVQNAIENVAESTQDATQNLVNNVMKKRQSDNRNNK</sequence>
<protein>
    <recommendedName>
        <fullName evidence="3">Small, acid-soluble spore protein gamma-type</fullName>
    </recommendedName>
</protein>
<comment type="caution">
    <text evidence="1">The sequence shown here is derived from an EMBL/GenBank/DDBJ whole genome shotgun (WGS) entry which is preliminary data.</text>
</comment>
<name>A0ABT4GJS4_9BACL</name>
<gene>
    <name evidence="1" type="ORF">M5X19_26650</name>
</gene>
<dbReference type="EMBL" id="JAMDMX010000100">
    <property type="protein sequence ID" value="MCY9696454.1"/>
    <property type="molecule type" value="Genomic_DNA"/>
</dbReference>
<organism evidence="1 2">
    <name type="scientific">Paenibacillus alginolyticus</name>
    <dbReference type="NCBI Taxonomy" id="59839"/>
    <lineage>
        <taxon>Bacteria</taxon>
        <taxon>Bacillati</taxon>
        <taxon>Bacillota</taxon>
        <taxon>Bacilli</taxon>
        <taxon>Bacillales</taxon>
        <taxon>Paenibacillaceae</taxon>
        <taxon>Paenibacillus</taxon>
    </lineage>
</organism>
<accession>A0ABT4GJS4</accession>
<keyword evidence="2" id="KW-1185">Reference proteome</keyword>
<reference evidence="1 2" key="1">
    <citation type="submission" date="2022-05" db="EMBL/GenBank/DDBJ databases">
        <title>Genome Sequencing of Bee-Associated Microbes.</title>
        <authorList>
            <person name="Dunlap C."/>
        </authorList>
    </citation>
    <scope>NUCLEOTIDE SEQUENCE [LARGE SCALE GENOMIC DNA]</scope>
    <source>
        <strain evidence="1 2">NRRL B-14421</strain>
    </source>
</reference>
<evidence type="ECO:0008006" key="3">
    <source>
        <dbReference type="Google" id="ProtNLM"/>
    </source>
</evidence>
<dbReference type="Proteomes" id="UP001527099">
    <property type="component" value="Unassembled WGS sequence"/>
</dbReference>
<evidence type="ECO:0000313" key="1">
    <source>
        <dbReference type="EMBL" id="MCY9696454.1"/>
    </source>
</evidence>
<dbReference type="RefSeq" id="WP_173184848.1">
    <property type="nucleotide sequence ID" value="NZ_JAMDMX010000100.1"/>
</dbReference>
<evidence type="ECO:0000313" key="2">
    <source>
        <dbReference type="Proteomes" id="UP001527099"/>
    </source>
</evidence>